<dbReference type="Pfam" id="PF13467">
    <property type="entry name" value="RHH_4"/>
    <property type="match status" value="1"/>
</dbReference>
<gene>
    <name evidence="2" type="ORF">FHP25_38305</name>
</gene>
<dbReference type="Proteomes" id="UP000321638">
    <property type="component" value="Unassembled WGS sequence"/>
</dbReference>
<comment type="caution">
    <text evidence="2">The sequence shown here is derived from an EMBL/GenBank/DDBJ whole genome shotgun (WGS) entry which is preliminary data.</text>
</comment>
<protein>
    <submittedName>
        <fullName evidence="2">Ribbon-helix-helix domain-containing protein</fullName>
    </submittedName>
</protein>
<sequence length="85" mass="9278">MSDGGDARIRKRSVTIGGHRTSVSLEAAFWDELLAIAARRGVSLNALVADIDRERLQGRDLRDATNLSSALRLHVLEALKAPLSR</sequence>
<evidence type="ECO:0000313" key="2">
    <source>
        <dbReference type="EMBL" id="TXL69586.1"/>
    </source>
</evidence>
<dbReference type="OrthoDB" id="7477016at2"/>
<dbReference type="EMBL" id="VDUZ01000077">
    <property type="protein sequence ID" value="TXL69586.1"/>
    <property type="molecule type" value="Genomic_DNA"/>
</dbReference>
<organism evidence="2 3">
    <name type="scientific">Vineibacter terrae</name>
    <dbReference type="NCBI Taxonomy" id="2586908"/>
    <lineage>
        <taxon>Bacteria</taxon>
        <taxon>Pseudomonadati</taxon>
        <taxon>Pseudomonadota</taxon>
        <taxon>Alphaproteobacteria</taxon>
        <taxon>Hyphomicrobiales</taxon>
        <taxon>Vineibacter</taxon>
    </lineage>
</organism>
<evidence type="ECO:0000259" key="1">
    <source>
        <dbReference type="Pfam" id="PF13467"/>
    </source>
</evidence>
<dbReference type="RefSeq" id="WP_147852298.1">
    <property type="nucleotide sequence ID" value="NZ_VDUZ01000077.1"/>
</dbReference>
<keyword evidence="3" id="KW-1185">Reference proteome</keyword>
<dbReference type="Gene3D" id="1.10.3990.20">
    <property type="entry name" value="protein bp1543"/>
    <property type="match status" value="1"/>
</dbReference>
<dbReference type="InterPro" id="IPR038268">
    <property type="entry name" value="RHH_sf"/>
</dbReference>
<reference evidence="2 3" key="1">
    <citation type="submission" date="2019-06" db="EMBL/GenBank/DDBJ databases">
        <title>New taxonomy in bacterial strain CC-CFT640, isolated from vineyard.</title>
        <authorList>
            <person name="Lin S.-Y."/>
            <person name="Tsai C.-F."/>
            <person name="Young C.-C."/>
        </authorList>
    </citation>
    <scope>NUCLEOTIDE SEQUENCE [LARGE SCALE GENOMIC DNA]</scope>
    <source>
        <strain evidence="2 3">CC-CFT640</strain>
    </source>
</reference>
<accession>A0A5C8P7A9</accession>
<proteinExistence type="predicted"/>
<name>A0A5C8P7A9_9HYPH</name>
<feature type="domain" description="Ribbon-helix-helix" evidence="1">
    <location>
        <begin position="10"/>
        <end position="78"/>
    </location>
</feature>
<evidence type="ECO:0000313" key="3">
    <source>
        <dbReference type="Proteomes" id="UP000321638"/>
    </source>
</evidence>
<dbReference type="InterPro" id="IPR027373">
    <property type="entry name" value="RHH_dom"/>
</dbReference>
<dbReference type="AlphaFoldDB" id="A0A5C8P7A9"/>